<name>A0AAU8CSR7_9HYPH</name>
<dbReference type="AlphaFoldDB" id="A0AAU8CSR7"/>
<dbReference type="RefSeq" id="WP_353643109.1">
    <property type="nucleotide sequence ID" value="NZ_CP159253.1"/>
</dbReference>
<organism evidence="1">
    <name type="scientific">Mesorhizobium sp. WSM2240</name>
    <dbReference type="NCBI Taxonomy" id="3228851"/>
    <lineage>
        <taxon>Bacteria</taxon>
        <taxon>Pseudomonadati</taxon>
        <taxon>Pseudomonadota</taxon>
        <taxon>Alphaproteobacteria</taxon>
        <taxon>Hyphomicrobiales</taxon>
        <taxon>Phyllobacteriaceae</taxon>
        <taxon>Mesorhizobium</taxon>
    </lineage>
</organism>
<accession>A0AAU8CSR7</accession>
<gene>
    <name evidence="1" type="ORF">ABVK50_01575</name>
</gene>
<dbReference type="EMBL" id="CP159253">
    <property type="protein sequence ID" value="XCG49356.1"/>
    <property type="molecule type" value="Genomic_DNA"/>
</dbReference>
<reference evidence="1" key="1">
    <citation type="submission" date="2024-06" db="EMBL/GenBank/DDBJ databases">
        <title>Mesorhizobium karijinii sp. nov., a symbiont of the iconic Swainsona formosa from arid Australia.</title>
        <authorList>
            <person name="Hill Y.J."/>
            <person name="Watkin E.L.J."/>
            <person name="O'Hara G.W."/>
            <person name="Terpolilli J."/>
            <person name="Tye M.L."/>
            <person name="Kohlmeier M.G."/>
        </authorList>
    </citation>
    <scope>NUCLEOTIDE SEQUENCE</scope>
    <source>
        <strain evidence="1">WSM2240</strain>
    </source>
</reference>
<sequence length="89" mass="9625">MIQLASFLARPLLGKLPVSKGAKDKISAVNALLTGGSGETWIPLARQQATLPVKTQVRSQSATGEQGECDHEGKPLRWAQFDWPAQQVD</sequence>
<evidence type="ECO:0000313" key="1">
    <source>
        <dbReference type="EMBL" id="XCG49356.1"/>
    </source>
</evidence>
<protein>
    <submittedName>
        <fullName evidence="1">Uncharacterized protein</fullName>
    </submittedName>
</protein>
<proteinExistence type="predicted"/>